<dbReference type="Pfam" id="PF05737">
    <property type="entry name" value="Collagen_bind"/>
    <property type="match status" value="3"/>
</dbReference>
<keyword evidence="3" id="KW-0732">Signal</keyword>
<evidence type="ECO:0000259" key="5">
    <source>
        <dbReference type="Pfam" id="PF17802"/>
    </source>
</evidence>
<feature type="compositionally biased region" description="Basic and acidic residues" evidence="1">
    <location>
        <begin position="1552"/>
        <end position="1572"/>
    </location>
</feature>
<dbReference type="NCBIfam" id="TIGR01167">
    <property type="entry name" value="LPXTG_anchor"/>
    <property type="match status" value="1"/>
</dbReference>
<feature type="compositionally biased region" description="Pro residues" evidence="1">
    <location>
        <begin position="1573"/>
        <end position="1596"/>
    </location>
</feature>
<feature type="domain" description="Collagen binding" evidence="4">
    <location>
        <begin position="411"/>
        <end position="518"/>
    </location>
</feature>
<dbReference type="SUPFAM" id="SSF49401">
    <property type="entry name" value="Bacterial adhesins"/>
    <property type="match status" value="4"/>
</dbReference>
<feature type="domain" description="Collagen binding" evidence="4">
    <location>
        <begin position="853"/>
        <end position="966"/>
    </location>
</feature>
<evidence type="ECO:0000259" key="4">
    <source>
        <dbReference type="Pfam" id="PF05737"/>
    </source>
</evidence>
<feature type="domain" description="Collagen binding" evidence="4">
    <location>
        <begin position="687"/>
        <end position="828"/>
    </location>
</feature>
<proteinExistence type="predicted"/>
<dbReference type="Gene3D" id="2.60.40.10">
    <property type="entry name" value="Immunoglobulins"/>
    <property type="match status" value="1"/>
</dbReference>
<feature type="compositionally biased region" description="Acidic residues" evidence="1">
    <location>
        <begin position="56"/>
        <end position="70"/>
    </location>
</feature>
<feature type="region of interest" description="Disordered" evidence="1">
    <location>
        <begin position="30"/>
        <end position="109"/>
    </location>
</feature>
<evidence type="ECO:0000256" key="3">
    <source>
        <dbReference type="SAM" id="SignalP"/>
    </source>
</evidence>
<name>A0A1H9H615_9BACI</name>
<dbReference type="EMBL" id="FOEL01000006">
    <property type="protein sequence ID" value="SEQ57723.1"/>
    <property type="molecule type" value="Genomic_DNA"/>
</dbReference>
<protein>
    <submittedName>
        <fullName evidence="6">LPXTG-motif cell wall anchor domain-containing protein</fullName>
    </submittedName>
</protein>
<keyword evidence="2" id="KW-1133">Transmembrane helix</keyword>
<dbReference type="Gene3D" id="2.60.40.740">
    <property type="match status" value="4"/>
</dbReference>
<accession>A0A1H9H615</accession>
<keyword evidence="2" id="KW-0812">Transmembrane</keyword>
<dbReference type="InterPro" id="IPR008966">
    <property type="entry name" value="Adhesion_dom_sf"/>
</dbReference>
<evidence type="ECO:0000256" key="2">
    <source>
        <dbReference type="SAM" id="Phobius"/>
    </source>
</evidence>
<comment type="caution">
    <text evidence="6">The sequence shown here is derived from an EMBL/GenBank/DDBJ whole genome shotgun (WGS) entry which is preliminary data.</text>
</comment>
<feature type="signal peptide" evidence="3">
    <location>
        <begin position="1"/>
        <end position="27"/>
    </location>
</feature>
<dbReference type="InterPro" id="IPR041033">
    <property type="entry name" value="SpaA_PFL_dom_1"/>
</dbReference>
<evidence type="ECO:0000313" key="6">
    <source>
        <dbReference type="EMBL" id="SEQ57723.1"/>
    </source>
</evidence>
<organism evidence="6 7">
    <name type="scientific">Lysinibacillus fusiformis</name>
    <dbReference type="NCBI Taxonomy" id="28031"/>
    <lineage>
        <taxon>Bacteria</taxon>
        <taxon>Bacillati</taxon>
        <taxon>Bacillota</taxon>
        <taxon>Bacilli</taxon>
        <taxon>Bacillales</taxon>
        <taxon>Bacillaceae</taxon>
        <taxon>Lysinibacillus</taxon>
    </lineage>
</organism>
<dbReference type="RefSeq" id="WP_089986047.1">
    <property type="nucleotide sequence ID" value="NZ_FMVP01000006.1"/>
</dbReference>
<feature type="region of interest" description="Disordered" evidence="1">
    <location>
        <begin position="1522"/>
        <end position="1638"/>
    </location>
</feature>
<dbReference type="GO" id="GO:0005518">
    <property type="term" value="F:collagen binding"/>
    <property type="evidence" value="ECO:0007669"/>
    <property type="project" value="InterPro"/>
</dbReference>
<dbReference type="InterPro" id="IPR008456">
    <property type="entry name" value="Collagen-bd_dom"/>
</dbReference>
<keyword evidence="2" id="KW-0472">Membrane</keyword>
<sequence length="1722" mass="187543">MRKKLNIAMLTMLLVFQTLLSPLSVFASEDLSTPPVVNDNGSDDEMEKNPSTPVSDDTDFSEDNIGEEELSTTPQENENKEQDPEGQAPEEEKVDDEPAKTLPVDNSPLVPQEIPASLLSFVMKIGEKTVGAGEFGTELDPNTTANFTVKFSVPMQDSQAEAWGDGSWFEFQLPQSLIDFDGAFAGSKTVNGITYNYVTTDNKVRVELSGMEPGSGSSQPEDLTITFNSGFNNLSDDIEQDLEIPAATGGSEIIKVKFTFLPSTSHKKVSKEKLGTPTPAANGNHEMEWQVWVNEAGKLLSNPTLTDEPTSHEIMANSVNVYQYEVGLNGVRTSTENIVLTNGSWSDIESTLTGKYAYKITYKTSVTLEADKRDGVVNFNNKVLFTNDGQIESSNTATHTITYGKALDKKLDKNTNYETKWHIDYNHNLLSIDQTDAYVIDTIKGPHEIDASSIKVYKMNDAAGNVATTVSEANRVTNGFTINPTTGNAKSFTLTFDNDISDAYTIVYDAKYSKQDFYEHEAGPFNNSVTSGSGKEKNINYVLTENLLQKSYTVDFDKKVITWTINIVSDNPTKPINNLTLTDTFTAGAADGVHELIDNTVKLNGIATSYTLIAGDKKKGFTISGINVPAGSTSTITYQTSFAIGDEGTVQKQGYGNTAATEWTSGGKLYEKSASASYIPQSTTVNNGSKSGTFNYSTQQFTWDVKVNINKKDINGAILIDTVGVGHKYLPGTIEVLPLTNLGGSDTGGTIGTTPIDSNNYTISAETDKGFTLTFSDSLSGDINYQAYVVRYNTMDDDHILGIGSDTSTDRGNVYTNDATFKTKGTQEFTLESTPVKIDENVANNLVTKNKPQQNASKETITWTLDVNKSHSDLGQNVILTDLPGNNLMLLESSILLAPYTVSKTGIQNGSTWKTPLQLGVTVKFDTQGGFSLEFPDLNRKGYQVQYKTIGFGQIGDALENTATLHYTGQTKANQKTESDYKGKFSFSSSESDFSSTRGSAKFKKIGIDSATGQFKENLAGVEFQLIKKTAKPNEYIIQTATTDANGEFTFENVPYNDYLIREVAPPTGYTKMSDFKFKLDENTTLNKQPDLITKIVNTTPIVGGSCTQFEIAIKDIDGHSITTGTVTLKDLNGTETAPYKVTNGKVTLPNYFTAGEYTVTHSVEGELGKVTVKYDGGCKAVVQPVPKCENYTIVVKDGQGNIRTNILELTLKQGTTVVTKVSPDAVGKFIVHSNDPITGVKPGEYTIYEGNQFLGTVTLTYKKNCGYEFTIIQAPKCETFELTVKDVDGKLIEDKTKVTIKDLDGKTVATEETKDGKVELKDLEPGVYSVFDKDGNKIGEFSSNINCQAEVQQTPACERFTVELKDENNVLIKAGKDVVIKDKQGNVISTVLEADGSMTFVSKDVPAGKYDVYDNKVYLGEIVVSYKQICKVDLSIAPACPNFTLTINNMYGQPREGVKVTFTDEAGVVIEENGSTEFTTNNIGQITISNSLIRPGKYIVKENGITILGAVTVGNTCEAKIQPTPPVTNPTDPDNPTSEPGQPVDPNKPNPDPEKPIDPNKPNPDPEKPVDPNKPNPDPGKPVGPNKPNPDPNKPVEPNKPKPDTNKPTTPGNGGTSVQNVIDQGKQLPPYNPSNVTKDTLDAYKDFLKKYSKLSKDEQTEVAQAIDINKIKADAERLEAQLRAQGKLPQTDGANQTALVFVGLLLVAGSIWFMRRRTTEI</sequence>
<reference evidence="6 7" key="1">
    <citation type="submission" date="2016-10" db="EMBL/GenBank/DDBJ databases">
        <authorList>
            <person name="Varghese N."/>
            <person name="Submissions S."/>
        </authorList>
    </citation>
    <scope>NUCLEOTIDE SEQUENCE [LARGE SCALE GENOMIC DNA]</scope>
    <source>
        <strain evidence="6 7">TC-13</strain>
    </source>
</reference>
<feature type="transmembrane region" description="Helical" evidence="2">
    <location>
        <begin position="1698"/>
        <end position="1715"/>
    </location>
</feature>
<gene>
    <name evidence="6" type="ORF">SAMN02787113_01929</name>
</gene>
<dbReference type="InterPro" id="IPR013783">
    <property type="entry name" value="Ig-like_fold"/>
</dbReference>
<feature type="chain" id="PRO_5031471024" evidence="3">
    <location>
        <begin position="28"/>
        <end position="1722"/>
    </location>
</feature>
<evidence type="ECO:0000313" key="7">
    <source>
        <dbReference type="Proteomes" id="UP000199410"/>
    </source>
</evidence>
<dbReference type="Pfam" id="PF17802">
    <property type="entry name" value="SpaA"/>
    <property type="match status" value="1"/>
</dbReference>
<dbReference type="SUPFAM" id="SSF49478">
    <property type="entry name" value="Cna protein B-type domain"/>
    <property type="match status" value="1"/>
</dbReference>
<dbReference type="Proteomes" id="UP000199410">
    <property type="component" value="Unassembled WGS sequence"/>
</dbReference>
<feature type="domain" description="SpaA-like prealbumin fold" evidence="5">
    <location>
        <begin position="1016"/>
        <end position="1086"/>
    </location>
</feature>
<evidence type="ECO:0000256" key="1">
    <source>
        <dbReference type="SAM" id="MobiDB-lite"/>
    </source>
</evidence>